<dbReference type="AlphaFoldDB" id="A0A1S2Z4X8"/>
<protein>
    <submittedName>
        <fullName evidence="2">Uncharacterized protein LOC101492183 isoform X1</fullName>
    </submittedName>
</protein>
<dbReference type="Proteomes" id="UP000087171">
    <property type="component" value="Unplaced"/>
</dbReference>
<accession>A0A1S2Z4X8</accession>
<evidence type="ECO:0000313" key="1">
    <source>
        <dbReference type="Proteomes" id="UP000087171"/>
    </source>
</evidence>
<dbReference type="PaxDb" id="3827-XP_004515141.1"/>
<evidence type="ECO:0000313" key="2">
    <source>
        <dbReference type="RefSeq" id="XP_004515141.1"/>
    </source>
</evidence>
<name>A0A1S2Z4X8_CICAR</name>
<gene>
    <name evidence="2" type="primary">LOC101492183</name>
</gene>
<proteinExistence type="predicted"/>
<keyword evidence="1" id="KW-1185">Reference proteome</keyword>
<dbReference type="RefSeq" id="XP_004515141.1">
    <property type="nucleotide sequence ID" value="XM_004515084.3"/>
</dbReference>
<reference evidence="2" key="1">
    <citation type="submission" date="2025-08" db="UniProtKB">
        <authorList>
            <consortium name="RefSeq"/>
        </authorList>
    </citation>
    <scope>IDENTIFICATION</scope>
    <source>
        <tissue evidence="2">Etiolated seedlings</tissue>
    </source>
</reference>
<sequence>MTTTTNTTTTTTNTTTTLFLGYSNSCDDIASSLTIFFTPTHYFSTGTESGIGIAFSLICSWIGTDFALKGNTTQRAVPHSLMCFGCSSTSNYLQNKNISCEFPSNLFIPVI</sequence>
<organism evidence="1 2">
    <name type="scientific">Cicer arietinum</name>
    <name type="common">Chickpea</name>
    <name type="synonym">Garbanzo</name>
    <dbReference type="NCBI Taxonomy" id="3827"/>
    <lineage>
        <taxon>Eukaryota</taxon>
        <taxon>Viridiplantae</taxon>
        <taxon>Streptophyta</taxon>
        <taxon>Embryophyta</taxon>
        <taxon>Tracheophyta</taxon>
        <taxon>Spermatophyta</taxon>
        <taxon>Magnoliopsida</taxon>
        <taxon>eudicotyledons</taxon>
        <taxon>Gunneridae</taxon>
        <taxon>Pentapetalae</taxon>
        <taxon>rosids</taxon>
        <taxon>fabids</taxon>
        <taxon>Fabales</taxon>
        <taxon>Fabaceae</taxon>
        <taxon>Papilionoideae</taxon>
        <taxon>50 kb inversion clade</taxon>
        <taxon>NPAAA clade</taxon>
        <taxon>Hologalegina</taxon>
        <taxon>IRL clade</taxon>
        <taxon>Cicereae</taxon>
        <taxon>Cicer</taxon>
    </lineage>
</organism>